<accession>A0ABR2J980</accession>
<feature type="compositionally biased region" description="Low complexity" evidence="4">
    <location>
        <begin position="222"/>
        <end position="249"/>
    </location>
</feature>
<keyword evidence="5" id="KW-0732">Signal</keyword>
<dbReference type="EMBL" id="JAPCWZ010000003">
    <property type="protein sequence ID" value="KAK8874251.1"/>
    <property type="molecule type" value="Genomic_DNA"/>
</dbReference>
<keyword evidence="1" id="KW-0808">Transferase</keyword>
<feature type="compositionally biased region" description="Pro residues" evidence="4">
    <location>
        <begin position="55"/>
        <end position="67"/>
    </location>
</feature>
<evidence type="ECO:0000256" key="3">
    <source>
        <dbReference type="ARBA" id="ARBA00023277"/>
    </source>
</evidence>
<feature type="region of interest" description="Disordered" evidence="4">
    <location>
        <begin position="198"/>
        <end position="281"/>
    </location>
</feature>
<proteinExistence type="predicted"/>
<sequence>MALLHHRSTLLALCLVCFPFLWLLWRPPLSWQPPPPPSSIQQPAIHVDASGPPPGPVVLDVRPPPPSHKSGSGSGSGVDLSSPRARFVAWPLKRVCNEQATAAAFVPGLVFLCDNNSGGPGNIRNYILTCIRYAIEAGATGLVMPRIATRAPDNLAGLRAGSQPLGYMFDEAHFRMAFGAACPQIELFETLEHVPRQQQRWPTVATQTDSNRRDVNTGTKVATQSSSGATTTAPADANGNAAAAAAAGAKSKKKPYEEIKPKDFGARGGCDPRDQNRHTHRFGPSFRKWLNETAIERSLGAPSRGNPRVVRLAWGVLWDWLARADGPEFVATFGGLLRIREDALALGERAAEAMRREAKVNKVAAANKKNRKRFLGVHLRTESDALAKWPSYDLQVDGYMAAAESLGYRDSVAYLATGNQTEASKFAEAAASRLGITVRTKESLLQGKDLEALQSLSWDQQALVDFVVLLNANYFVGVSPSSFSINVALKRHLRTGDVHTRPWKVGGRGDGLSWLTGSYEKYWDDWLFMFDGMWP</sequence>
<keyword evidence="3" id="KW-0119">Carbohydrate metabolism</keyword>
<protein>
    <recommendedName>
        <fullName evidence="8">Alternative oxidase</fullName>
    </recommendedName>
</protein>
<organism evidence="6 7">
    <name type="scientific">Apiospora arundinis</name>
    <dbReference type="NCBI Taxonomy" id="335852"/>
    <lineage>
        <taxon>Eukaryota</taxon>
        <taxon>Fungi</taxon>
        <taxon>Dikarya</taxon>
        <taxon>Ascomycota</taxon>
        <taxon>Pezizomycotina</taxon>
        <taxon>Sordariomycetes</taxon>
        <taxon>Xylariomycetidae</taxon>
        <taxon>Amphisphaeriales</taxon>
        <taxon>Apiosporaceae</taxon>
        <taxon>Apiospora</taxon>
    </lineage>
</organism>
<dbReference type="Proteomes" id="UP001390339">
    <property type="component" value="Unassembled WGS sequence"/>
</dbReference>
<feature type="region of interest" description="Disordered" evidence="4">
    <location>
        <begin position="55"/>
        <end position="81"/>
    </location>
</feature>
<feature type="chain" id="PRO_5046695232" description="Alternative oxidase" evidence="5">
    <location>
        <begin position="32"/>
        <end position="535"/>
    </location>
</feature>
<gene>
    <name evidence="6" type="ORF">PGQ11_004765</name>
</gene>
<name>A0ABR2J980_9PEZI</name>
<dbReference type="Gene3D" id="3.40.50.11350">
    <property type="match status" value="1"/>
</dbReference>
<feature type="compositionally biased region" description="Basic and acidic residues" evidence="4">
    <location>
        <begin position="254"/>
        <end position="277"/>
    </location>
</feature>
<keyword evidence="2" id="KW-0294">Fucose metabolism</keyword>
<evidence type="ECO:0000256" key="1">
    <source>
        <dbReference type="ARBA" id="ARBA00022679"/>
    </source>
</evidence>
<evidence type="ECO:0000313" key="7">
    <source>
        <dbReference type="Proteomes" id="UP001390339"/>
    </source>
</evidence>
<keyword evidence="7" id="KW-1185">Reference proteome</keyword>
<evidence type="ECO:0008006" key="8">
    <source>
        <dbReference type="Google" id="ProtNLM"/>
    </source>
</evidence>
<evidence type="ECO:0000256" key="4">
    <source>
        <dbReference type="SAM" id="MobiDB-lite"/>
    </source>
</evidence>
<dbReference type="Pfam" id="PF10250">
    <property type="entry name" value="O-FucT"/>
    <property type="match status" value="1"/>
</dbReference>
<evidence type="ECO:0000256" key="2">
    <source>
        <dbReference type="ARBA" id="ARBA00023253"/>
    </source>
</evidence>
<comment type="caution">
    <text evidence="6">The sequence shown here is derived from an EMBL/GenBank/DDBJ whole genome shotgun (WGS) entry which is preliminary data.</text>
</comment>
<dbReference type="InterPro" id="IPR019378">
    <property type="entry name" value="GDP-Fuc_O-FucTrfase"/>
</dbReference>
<evidence type="ECO:0000256" key="5">
    <source>
        <dbReference type="SAM" id="SignalP"/>
    </source>
</evidence>
<feature type="signal peptide" evidence="5">
    <location>
        <begin position="1"/>
        <end position="31"/>
    </location>
</feature>
<evidence type="ECO:0000313" key="6">
    <source>
        <dbReference type="EMBL" id="KAK8874251.1"/>
    </source>
</evidence>
<reference evidence="6 7" key="1">
    <citation type="journal article" date="2024" name="IMA Fungus">
        <title>Apiospora arundinis, a panoply of carbohydrate-active enzymes and secondary metabolites.</title>
        <authorList>
            <person name="Sorensen T."/>
            <person name="Petersen C."/>
            <person name="Muurmann A.T."/>
            <person name="Christiansen J.V."/>
            <person name="Brundto M.L."/>
            <person name="Overgaard C.K."/>
            <person name="Boysen A.T."/>
            <person name="Wollenberg R.D."/>
            <person name="Larsen T.O."/>
            <person name="Sorensen J.L."/>
            <person name="Nielsen K.L."/>
            <person name="Sondergaard T.E."/>
        </authorList>
    </citation>
    <scope>NUCLEOTIDE SEQUENCE [LARGE SCALE GENOMIC DNA]</scope>
    <source>
        <strain evidence="6 7">AAU 773</strain>
    </source>
</reference>
<dbReference type="CDD" id="cd11296">
    <property type="entry name" value="O-FucT_like"/>
    <property type="match status" value="1"/>
</dbReference>
<feature type="compositionally biased region" description="Polar residues" evidence="4">
    <location>
        <begin position="198"/>
        <end position="209"/>
    </location>
</feature>